<evidence type="ECO:0000313" key="12">
    <source>
        <dbReference type="Proteomes" id="UP000231655"/>
    </source>
</evidence>
<evidence type="ECO:0000256" key="9">
    <source>
        <dbReference type="SAM" id="MobiDB-lite"/>
    </source>
</evidence>
<keyword evidence="4 8" id="KW-0547">Nucleotide-binding</keyword>
<evidence type="ECO:0000256" key="1">
    <source>
        <dbReference type="ARBA" id="ARBA00007352"/>
    </source>
</evidence>
<dbReference type="InterPro" id="IPR000808">
    <property type="entry name" value="Mrp-like_CS"/>
</dbReference>
<organism evidence="11 12">
    <name type="scientific">Pseudooceanicola antarcticus</name>
    <dbReference type="NCBI Taxonomy" id="1247613"/>
    <lineage>
        <taxon>Bacteria</taxon>
        <taxon>Pseudomonadati</taxon>
        <taxon>Pseudomonadota</taxon>
        <taxon>Alphaproteobacteria</taxon>
        <taxon>Rhodobacterales</taxon>
        <taxon>Paracoccaceae</taxon>
        <taxon>Pseudooceanicola</taxon>
    </lineage>
</organism>
<dbReference type="EMBL" id="OBEA01000005">
    <property type="protein sequence ID" value="SNY54753.1"/>
    <property type="molecule type" value="Genomic_DNA"/>
</dbReference>
<gene>
    <name evidence="11" type="ORF">SAMN06297129_2899</name>
</gene>
<dbReference type="InterPro" id="IPR019591">
    <property type="entry name" value="Mrp/NBP35_ATP-bd"/>
</dbReference>
<dbReference type="InterPro" id="IPR027417">
    <property type="entry name" value="P-loop_NTPase"/>
</dbReference>
<comment type="function">
    <text evidence="8">Binds and transfers iron-sulfur (Fe-S) clusters to target apoproteins. Can hydrolyze ATP.</text>
</comment>
<evidence type="ECO:0000256" key="8">
    <source>
        <dbReference type="HAMAP-Rule" id="MF_02040"/>
    </source>
</evidence>
<dbReference type="Proteomes" id="UP000231655">
    <property type="component" value="Unassembled WGS sequence"/>
</dbReference>
<keyword evidence="6 8" id="KW-0408">Iron</keyword>
<comment type="similarity">
    <text evidence="2">In the C-terminal section; belongs to the Mrp/NBP35 ATP-binding proteins family.</text>
</comment>
<comment type="subunit">
    <text evidence="8">Homodimer.</text>
</comment>
<dbReference type="InterPro" id="IPR034904">
    <property type="entry name" value="FSCA_dom_sf"/>
</dbReference>
<dbReference type="SUPFAM" id="SSF52540">
    <property type="entry name" value="P-loop containing nucleoside triphosphate hydrolases"/>
    <property type="match status" value="1"/>
</dbReference>
<dbReference type="GO" id="GO:0016226">
    <property type="term" value="P:iron-sulfur cluster assembly"/>
    <property type="evidence" value="ECO:0007669"/>
    <property type="project" value="InterPro"/>
</dbReference>
<evidence type="ECO:0000256" key="4">
    <source>
        <dbReference type="ARBA" id="ARBA00022741"/>
    </source>
</evidence>
<dbReference type="CDD" id="cd02037">
    <property type="entry name" value="Mrp_NBP35"/>
    <property type="match status" value="1"/>
</dbReference>
<dbReference type="Gene3D" id="3.40.50.300">
    <property type="entry name" value="P-loop containing nucleotide triphosphate hydrolases"/>
    <property type="match status" value="1"/>
</dbReference>
<keyword evidence="7 8" id="KW-0411">Iron-sulfur</keyword>
<evidence type="ECO:0000256" key="5">
    <source>
        <dbReference type="ARBA" id="ARBA00022840"/>
    </source>
</evidence>
<keyword evidence="8" id="KW-0378">Hydrolase</keyword>
<dbReference type="GO" id="GO:0140663">
    <property type="term" value="F:ATP-dependent FeS chaperone activity"/>
    <property type="evidence" value="ECO:0007669"/>
    <property type="project" value="InterPro"/>
</dbReference>
<dbReference type="GO" id="GO:0005524">
    <property type="term" value="F:ATP binding"/>
    <property type="evidence" value="ECO:0007669"/>
    <property type="project" value="UniProtKB-UniRule"/>
</dbReference>
<feature type="binding site" evidence="8">
    <location>
        <begin position="162"/>
        <end position="169"/>
    </location>
    <ligand>
        <name>ATP</name>
        <dbReference type="ChEBI" id="CHEBI:30616"/>
    </ligand>
</feature>
<dbReference type="FunFam" id="3.40.50.300:FF:001119">
    <property type="entry name" value="Iron-sulfur cluster carrier protein"/>
    <property type="match status" value="1"/>
</dbReference>
<proteinExistence type="inferred from homology"/>
<feature type="domain" description="MIP18 family-like" evidence="10">
    <location>
        <begin position="42"/>
        <end position="111"/>
    </location>
</feature>
<dbReference type="InterPro" id="IPR033756">
    <property type="entry name" value="YlxH/NBP35"/>
</dbReference>
<evidence type="ECO:0000256" key="3">
    <source>
        <dbReference type="ARBA" id="ARBA00022723"/>
    </source>
</evidence>
<dbReference type="GO" id="GO:0051539">
    <property type="term" value="F:4 iron, 4 sulfur cluster binding"/>
    <property type="evidence" value="ECO:0007669"/>
    <property type="project" value="TreeGrafter"/>
</dbReference>
<dbReference type="HAMAP" id="MF_02040">
    <property type="entry name" value="Mrp_NBP35"/>
    <property type="match status" value="1"/>
</dbReference>
<protein>
    <recommendedName>
        <fullName evidence="8">Iron-sulfur cluster carrier protein</fullName>
    </recommendedName>
</protein>
<dbReference type="SUPFAM" id="SSF117916">
    <property type="entry name" value="Fe-S cluster assembly (FSCA) domain-like"/>
    <property type="match status" value="1"/>
</dbReference>
<sequence>MRGCAGAALVPAVKMRTLGPKPPAPVARGGKDLKETTVPVTRDQILGELQRLTLPDGGNLVSRDMIRALTIDAGQVRYVIEAPDPATARKMEAIRAASEELVAALPGVTRVAAALTAHEERAAPPPPPQSAPPSLKMGGHPKPTTTAMRPEGVKHIIAIGSGKGGVGKSTVSSNLAVALAAKGKKVGLLDADIYGPSQPRMMGCDKRPASPDGEHIEALHAHGVTMMSIGNMLDEGKAVVWRGPMLMGAMQQLLTQVQWGELDVLLIDLPPGTGDVQLTLGQRSSLDGAIVVSTPQDVALLDARKAIDMFQTLKVPLFGMIENMSSFICPECGHEAHPFGHGGVAAEAQKLGVPLLGSLPLDLETRLAGDSGRPVALEGGVQARAYHDLADRLIEAGLV</sequence>
<keyword evidence="5 8" id="KW-0067">ATP-binding</keyword>
<accession>A0A285J3W3</accession>
<dbReference type="GO" id="GO:0016887">
    <property type="term" value="F:ATP hydrolysis activity"/>
    <property type="evidence" value="ECO:0007669"/>
    <property type="project" value="UniProtKB-UniRule"/>
</dbReference>
<dbReference type="AlphaFoldDB" id="A0A285J3W3"/>
<evidence type="ECO:0000259" key="10">
    <source>
        <dbReference type="Pfam" id="PF01883"/>
    </source>
</evidence>
<dbReference type="Pfam" id="PF10609">
    <property type="entry name" value="ParA"/>
    <property type="match status" value="1"/>
</dbReference>
<dbReference type="Pfam" id="PF01883">
    <property type="entry name" value="FeS_assembly_P"/>
    <property type="match status" value="1"/>
</dbReference>
<feature type="region of interest" description="Disordered" evidence="9">
    <location>
        <begin position="118"/>
        <end position="147"/>
    </location>
</feature>
<comment type="similarity">
    <text evidence="1">In the N-terminal section; belongs to the MIP18 family.</text>
</comment>
<dbReference type="PROSITE" id="PS01215">
    <property type="entry name" value="MRP"/>
    <property type="match status" value="1"/>
</dbReference>
<name>A0A285J3W3_9RHOB</name>
<dbReference type="PANTHER" id="PTHR42961:SF2">
    <property type="entry name" value="IRON-SULFUR PROTEIN NUBPL"/>
    <property type="match status" value="1"/>
</dbReference>
<keyword evidence="3 8" id="KW-0479">Metal-binding</keyword>
<evidence type="ECO:0000256" key="7">
    <source>
        <dbReference type="ARBA" id="ARBA00023014"/>
    </source>
</evidence>
<dbReference type="InterPro" id="IPR002744">
    <property type="entry name" value="MIP18-like"/>
</dbReference>
<comment type="similarity">
    <text evidence="8">Belongs to the Mrp/NBP35 ATP-binding proteins family.</text>
</comment>
<reference evidence="11 12" key="1">
    <citation type="submission" date="2017-09" db="EMBL/GenBank/DDBJ databases">
        <authorList>
            <person name="Ehlers B."/>
            <person name="Leendertz F.H."/>
        </authorList>
    </citation>
    <scope>NUCLEOTIDE SEQUENCE [LARGE SCALE GENOMIC DNA]</scope>
    <source>
        <strain evidence="11 12">CGMCC 1.12662</strain>
    </source>
</reference>
<evidence type="ECO:0000256" key="2">
    <source>
        <dbReference type="ARBA" id="ARBA00008205"/>
    </source>
</evidence>
<dbReference type="InterPro" id="IPR044304">
    <property type="entry name" value="NUBPL-like"/>
</dbReference>
<dbReference type="PANTHER" id="PTHR42961">
    <property type="entry name" value="IRON-SULFUR PROTEIN NUBPL"/>
    <property type="match status" value="1"/>
</dbReference>
<dbReference type="GO" id="GO:0046872">
    <property type="term" value="F:metal ion binding"/>
    <property type="evidence" value="ECO:0007669"/>
    <property type="project" value="UniProtKB-KW"/>
</dbReference>
<evidence type="ECO:0000256" key="6">
    <source>
        <dbReference type="ARBA" id="ARBA00023004"/>
    </source>
</evidence>
<evidence type="ECO:0000313" key="11">
    <source>
        <dbReference type="EMBL" id="SNY54753.1"/>
    </source>
</evidence>